<dbReference type="AlphaFoldDB" id="A0A067TFT7"/>
<name>A0A067TFT7_GALM3</name>
<dbReference type="EMBL" id="KL142371">
    <property type="protein sequence ID" value="KDR81227.1"/>
    <property type="molecule type" value="Genomic_DNA"/>
</dbReference>
<keyword evidence="1" id="KW-0472">Membrane</keyword>
<keyword evidence="1" id="KW-0812">Transmembrane</keyword>
<proteinExistence type="predicted"/>
<sequence length="109" mass="12586">MRYSYSSESAIKPWTSMRTCIHYDIMDILCWPAFLLPHCRFIGVVTVAYRLITPASVHPASLLGCWDSWSSRTLTLRTPRVSLPYGPSFFILVTIGRLFCILRLFNLRL</sequence>
<reference evidence="3" key="1">
    <citation type="journal article" date="2014" name="Proc. Natl. Acad. Sci. U.S.A.">
        <title>Extensive sampling of basidiomycete genomes demonstrates inadequacy of the white-rot/brown-rot paradigm for wood decay fungi.</title>
        <authorList>
            <person name="Riley R."/>
            <person name="Salamov A.A."/>
            <person name="Brown D.W."/>
            <person name="Nagy L.G."/>
            <person name="Floudas D."/>
            <person name="Held B.W."/>
            <person name="Levasseur A."/>
            <person name="Lombard V."/>
            <person name="Morin E."/>
            <person name="Otillar R."/>
            <person name="Lindquist E.A."/>
            <person name="Sun H."/>
            <person name="LaButti K.M."/>
            <person name="Schmutz J."/>
            <person name="Jabbour D."/>
            <person name="Luo H."/>
            <person name="Baker S.E."/>
            <person name="Pisabarro A.G."/>
            <person name="Walton J.D."/>
            <person name="Blanchette R.A."/>
            <person name="Henrissat B."/>
            <person name="Martin F."/>
            <person name="Cullen D."/>
            <person name="Hibbett D.S."/>
            <person name="Grigoriev I.V."/>
        </authorList>
    </citation>
    <scope>NUCLEOTIDE SEQUENCE [LARGE SCALE GENOMIC DNA]</scope>
    <source>
        <strain evidence="3">CBS 339.88</strain>
    </source>
</reference>
<evidence type="ECO:0000313" key="3">
    <source>
        <dbReference type="Proteomes" id="UP000027222"/>
    </source>
</evidence>
<evidence type="ECO:0000313" key="2">
    <source>
        <dbReference type="EMBL" id="KDR81227.1"/>
    </source>
</evidence>
<organism evidence="2 3">
    <name type="scientific">Galerina marginata (strain CBS 339.88)</name>
    <dbReference type="NCBI Taxonomy" id="685588"/>
    <lineage>
        <taxon>Eukaryota</taxon>
        <taxon>Fungi</taxon>
        <taxon>Dikarya</taxon>
        <taxon>Basidiomycota</taxon>
        <taxon>Agaricomycotina</taxon>
        <taxon>Agaricomycetes</taxon>
        <taxon>Agaricomycetidae</taxon>
        <taxon>Agaricales</taxon>
        <taxon>Agaricineae</taxon>
        <taxon>Strophariaceae</taxon>
        <taxon>Galerina</taxon>
    </lineage>
</organism>
<dbReference type="Proteomes" id="UP000027222">
    <property type="component" value="Unassembled WGS sequence"/>
</dbReference>
<evidence type="ECO:0000256" key="1">
    <source>
        <dbReference type="SAM" id="Phobius"/>
    </source>
</evidence>
<protein>
    <submittedName>
        <fullName evidence="2">Uncharacterized protein</fullName>
    </submittedName>
</protein>
<feature type="transmembrane region" description="Helical" evidence="1">
    <location>
        <begin position="85"/>
        <end position="105"/>
    </location>
</feature>
<keyword evidence="3" id="KW-1185">Reference proteome</keyword>
<gene>
    <name evidence="2" type="ORF">GALMADRAFT_1124347</name>
</gene>
<accession>A0A067TFT7</accession>
<dbReference type="HOGENOM" id="CLU_2184183_0_0_1"/>
<keyword evidence="1" id="KW-1133">Transmembrane helix</keyword>